<dbReference type="OrthoDB" id="420046at2759"/>
<dbReference type="EMBL" id="UZAH01037061">
    <property type="protein sequence ID" value="VDP48028.1"/>
    <property type="molecule type" value="Genomic_DNA"/>
</dbReference>
<keyword evidence="2" id="KW-1185">Reference proteome</keyword>
<proteinExistence type="predicted"/>
<sequence length="128" mass="14099">MLCRTAVKEDLKERKAEVLAEGAEAGLSIISARQKLCSLPSNSEGVSPTSHNVRSDSEHVPQTLCKLDAISRLKPHAFAGGTVSQILVDDFHSVLRQSIEERLEYGTLNYYAICALAKGFEDMKRYGM</sequence>
<dbReference type="WBParaSite" id="HPBE_0002491401-mRNA-1">
    <property type="protein sequence ID" value="HPBE_0002491401-mRNA-1"/>
    <property type="gene ID" value="HPBE_0002491401"/>
</dbReference>
<evidence type="ECO:0000313" key="2">
    <source>
        <dbReference type="Proteomes" id="UP000050761"/>
    </source>
</evidence>
<dbReference type="AlphaFoldDB" id="A0A183GQE4"/>
<dbReference type="Gene3D" id="3.40.640.10">
    <property type="entry name" value="Type I PLP-dependent aspartate aminotransferase-like (Major domain)"/>
    <property type="match status" value="1"/>
</dbReference>
<evidence type="ECO:0000313" key="3">
    <source>
        <dbReference type="WBParaSite" id="HPBE_0002491401-mRNA-1"/>
    </source>
</evidence>
<gene>
    <name evidence="1" type="ORF">HPBE_LOCUS24913</name>
</gene>
<dbReference type="InterPro" id="IPR015421">
    <property type="entry name" value="PyrdxlP-dep_Trfase_major"/>
</dbReference>
<accession>A0A3P8EMK6</accession>
<organism evidence="2 3">
    <name type="scientific">Heligmosomoides polygyrus</name>
    <name type="common">Parasitic roundworm</name>
    <dbReference type="NCBI Taxonomy" id="6339"/>
    <lineage>
        <taxon>Eukaryota</taxon>
        <taxon>Metazoa</taxon>
        <taxon>Ecdysozoa</taxon>
        <taxon>Nematoda</taxon>
        <taxon>Chromadorea</taxon>
        <taxon>Rhabditida</taxon>
        <taxon>Rhabditina</taxon>
        <taxon>Rhabditomorpha</taxon>
        <taxon>Strongyloidea</taxon>
        <taxon>Heligmosomidae</taxon>
        <taxon>Heligmosomoides</taxon>
    </lineage>
</organism>
<reference evidence="3" key="2">
    <citation type="submission" date="2019-09" db="UniProtKB">
        <authorList>
            <consortium name="WormBaseParasite"/>
        </authorList>
    </citation>
    <scope>IDENTIFICATION</scope>
</reference>
<accession>A0A183GQE4</accession>
<name>A0A183GQE4_HELPZ</name>
<protein>
    <submittedName>
        <fullName evidence="3">LCIB_C_CA domain-containing protein</fullName>
    </submittedName>
</protein>
<dbReference type="Proteomes" id="UP000050761">
    <property type="component" value="Unassembled WGS sequence"/>
</dbReference>
<reference evidence="1 2" key="1">
    <citation type="submission" date="2018-11" db="EMBL/GenBank/DDBJ databases">
        <authorList>
            <consortium name="Pathogen Informatics"/>
        </authorList>
    </citation>
    <scope>NUCLEOTIDE SEQUENCE [LARGE SCALE GENOMIC DNA]</scope>
</reference>
<evidence type="ECO:0000313" key="1">
    <source>
        <dbReference type="EMBL" id="VDP48028.1"/>
    </source>
</evidence>